<dbReference type="Proteomes" id="UP001152799">
    <property type="component" value="Chromosome 4"/>
</dbReference>
<evidence type="ECO:0000313" key="5">
    <source>
        <dbReference type="EMBL" id="CAG9768268.1"/>
    </source>
</evidence>
<evidence type="ECO:0000256" key="3">
    <source>
        <dbReference type="ARBA" id="ARBA00060902"/>
    </source>
</evidence>
<keyword evidence="1 4" id="KW-0732">Signal</keyword>
<dbReference type="AlphaFoldDB" id="A0A9N9QPL8"/>
<dbReference type="InterPro" id="IPR038606">
    <property type="entry name" value="To_sf"/>
</dbReference>
<keyword evidence="6" id="KW-1185">Reference proteome</keyword>
<dbReference type="Pfam" id="PF06585">
    <property type="entry name" value="JHBP"/>
    <property type="match status" value="1"/>
</dbReference>
<dbReference type="OrthoDB" id="8185598at2759"/>
<gene>
    <name evidence="5" type="ORF">CEUTPL_LOCUS8814</name>
</gene>
<dbReference type="InterPro" id="IPR010562">
    <property type="entry name" value="Haemolymph_juvenile_hormone-bd"/>
</dbReference>
<feature type="chain" id="PRO_5040439966" evidence="4">
    <location>
        <begin position="22"/>
        <end position="245"/>
    </location>
</feature>
<dbReference type="EMBL" id="OU892280">
    <property type="protein sequence ID" value="CAG9768268.1"/>
    <property type="molecule type" value="Genomic_DNA"/>
</dbReference>
<feature type="signal peptide" evidence="4">
    <location>
        <begin position="1"/>
        <end position="21"/>
    </location>
</feature>
<accession>A0A9N9QPL8</accession>
<organism evidence="5 6">
    <name type="scientific">Ceutorhynchus assimilis</name>
    <name type="common">cabbage seed weevil</name>
    <dbReference type="NCBI Taxonomy" id="467358"/>
    <lineage>
        <taxon>Eukaryota</taxon>
        <taxon>Metazoa</taxon>
        <taxon>Ecdysozoa</taxon>
        <taxon>Arthropoda</taxon>
        <taxon>Hexapoda</taxon>
        <taxon>Insecta</taxon>
        <taxon>Pterygota</taxon>
        <taxon>Neoptera</taxon>
        <taxon>Endopterygota</taxon>
        <taxon>Coleoptera</taxon>
        <taxon>Polyphaga</taxon>
        <taxon>Cucujiformia</taxon>
        <taxon>Curculionidae</taxon>
        <taxon>Ceutorhynchinae</taxon>
        <taxon>Ceutorhynchus</taxon>
    </lineage>
</organism>
<comment type="similarity">
    <text evidence="3">Belongs to the TO family.</text>
</comment>
<dbReference type="FunFam" id="3.15.10.30:FF:000001">
    <property type="entry name" value="Takeout-like protein 1"/>
    <property type="match status" value="1"/>
</dbReference>
<keyword evidence="2" id="KW-0090">Biological rhythms</keyword>
<reference evidence="5" key="1">
    <citation type="submission" date="2022-01" db="EMBL/GenBank/DDBJ databases">
        <authorList>
            <person name="King R."/>
        </authorList>
    </citation>
    <scope>NUCLEOTIDE SEQUENCE</scope>
</reference>
<evidence type="ECO:0000256" key="1">
    <source>
        <dbReference type="ARBA" id="ARBA00022729"/>
    </source>
</evidence>
<dbReference type="PANTHER" id="PTHR11008:SF14">
    <property type="entry name" value="CIRCADIAN CLOCK-CONTROLLED PROTEIN-LIKE PROTEIN"/>
    <property type="match status" value="1"/>
</dbReference>
<evidence type="ECO:0000256" key="4">
    <source>
        <dbReference type="SAM" id="SignalP"/>
    </source>
</evidence>
<sequence length="245" mass="27364">MAFRKFLFLSSLLIGLVRVRGKELPDFIRTCARDDPNLTTCMISSVEELRPYLLKGVPEYNIPSLEPLVMTDFFADEAAGMKIVVSNVSAWGCSDFFVRGLETNLDTLQFIVDVDIPKLRIEAHYHLDGKLLLVPVKGDGNLETNVTDVSARAELQGEIIEQNGSKFLTYSQVKLRVHVGGGSVRMENLFNGDKVLLSMLNDVVNRNFKVFLSELMPVIEKSLASVFQNTGNAIVEAFPFDQLFP</sequence>
<protein>
    <submittedName>
        <fullName evidence="5">Uncharacterized protein</fullName>
    </submittedName>
</protein>
<dbReference type="GO" id="GO:0007623">
    <property type="term" value="P:circadian rhythm"/>
    <property type="evidence" value="ECO:0007669"/>
    <property type="project" value="UniProtKB-ARBA"/>
</dbReference>
<evidence type="ECO:0000256" key="2">
    <source>
        <dbReference type="ARBA" id="ARBA00023108"/>
    </source>
</evidence>
<dbReference type="Gene3D" id="3.15.10.30">
    <property type="entry name" value="Haemolymph juvenile hormone binding protein"/>
    <property type="match status" value="1"/>
</dbReference>
<name>A0A9N9QPL8_9CUCU</name>
<evidence type="ECO:0000313" key="6">
    <source>
        <dbReference type="Proteomes" id="UP001152799"/>
    </source>
</evidence>
<dbReference type="PANTHER" id="PTHR11008">
    <property type="entry name" value="PROTEIN TAKEOUT-LIKE PROTEIN"/>
    <property type="match status" value="1"/>
</dbReference>
<proteinExistence type="inferred from homology"/>
<dbReference type="SMART" id="SM00700">
    <property type="entry name" value="JHBP"/>
    <property type="match status" value="1"/>
</dbReference>
<dbReference type="GO" id="GO:0005615">
    <property type="term" value="C:extracellular space"/>
    <property type="evidence" value="ECO:0007669"/>
    <property type="project" value="TreeGrafter"/>
</dbReference>